<gene>
    <name evidence="1" type="ORF">ACFQ1S_34635</name>
</gene>
<organism evidence="1 2">
    <name type="scientific">Kibdelosporangium lantanae</name>
    <dbReference type="NCBI Taxonomy" id="1497396"/>
    <lineage>
        <taxon>Bacteria</taxon>
        <taxon>Bacillati</taxon>
        <taxon>Actinomycetota</taxon>
        <taxon>Actinomycetes</taxon>
        <taxon>Pseudonocardiales</taxon>
        <taxon>Pseudonocardiaceae</taxon>
        <taxon>Kibdelosporangium</taxon>
    </lineage>
</organism>
<dbReference type="GO" id="GO:0005524">
    <property type="term" value="F:ATP binding"/>
    <property type="evidence" value="ECO:0007669"/>
    <property type="project" value="UniProtKB-KW"/>
</dbReference>
<proteinExistence type="predicted"/>
<evidence type="ECO:0000313" key="1">
    <source>
        <dbReference type="EMBL" id="MFD1050300.1"/>
    </source>
</evidence>
<keyword evidence="1" id="KW-0547">Nucleotide-binding</keyword>
<dbReference type="EMBL" id="JBHTIS010002742">
    <property type="protein sequence ID" value="MFD1050300.1"/>
    <property type="molecule type" value="Genomic_DNA"/>
</dbReference>
<name>A0ABW3MLJ9_9PSEU</name>
<keyword evidence="2" id="KW-1185">Reference proteome</keyword>
<accession>A0ABW3MLJ9</accession>
<feature type="non-terminal residue" evidence="1">
    <location>
        <position position="1"/>
    </location>
</feature>
<keyword evidence="1" id="KW-0067">ATP-binding</keyword>
<evidence type="ECO:0000313" key="2">
    <source>
        <dbReference type="Proteomes" id="UP001597045"/>
    </source>
</evidence>
<reference evidence="2" key="1">
    <citation type="journal article" date="2019" name="Int. J. Syst. Evol. Microbiol.">
        <title>The Global Catalogue of Microorganisms (GCM) 10K type strain sequencing project: providing services to taxonomists for standard genome sequencing and annotation.</title>
        <authorList>
            <consortium name="The Broad Institute Genomics Platform"/>
            <consortium name="The Broad Institute Genome Sequencing Center for Infectious Disease"/>
            <person name="Wu L."/>
            <person name="Ma J."/>
        </authorList>
    </citation>
    <scope>NUCLEOTIDE SEQUENCE [LARGE SCALE GENOMIC DNA]</scope>
    <source>
        <strain evidence="2">JCM 31486</strain>
    </source>
</reference>
<dbReference type="Proteomes" id="UP001597045">
    <property type="component" value="Unassembled WGS sequence"/>
</dbReference>
<comment type="caution">
    <text evidence="1">The sequence shown here is derived from an EMBL/GenBank/DDBJ whole genome shotgun (WGS) entry which is preliminary data.</text>
</comment>
<sequence length="83" mass="9297">WEGLAEELDYDFLARQFRITGGIIRNAALGAGFLAAEQDGPVTMERVAMALKREFQKLGRLRTESEFDRYFDLVNGDGDAEPA</sequence>
<protein>
    <submittedName>
        <fullName evidence="1">ATP-binding protein</fullName>
    </submittedName>
</protein>